<dbReference type="RefSeq" id="WP_073077093.1">
    <property type="nucleotide sequence ID" value="NZ_FRBL01000001.1"/>
</dbReference>
<proteinExistence type="predicted"/>
<dbReference type="Proteomes" id="UP000184420">
    <property type="component" value="Unassembled WGS sequence"/>
</dbReference>
<dbReference type="EMBL" id="FRBL01000001">
    <property type="protein sequence ID" value="SHK79881.1"/>
    <property type="molecule type" value="Genomic_DNA"/>
</dbReference>
<sequence length="189" mass="21448">MENDILIDFRFTKTKPGFGDLFLITGEPHPKFAPRNNSFEKLAPLGFEQLDDFFGILNSEEAGDDVIVWLFPMLNGEEVFHSSGSFDAIRLSYNALRNTADSLAILQACYDAITANLDTEALFEGNVIRSFEPVSAKANEIISYWRNNQIEPGSEASLLIDEDDDEDWDDDEYIDEDWVDEDEDDTSKK</sequence>
<feature type="compositionally biased region" description="Acidic residues" evidence="1">
    <location>
        <begin position="160"/>
        <end position="189"/>
    </location>
</feature>
<dbReference type="OrthoDB" id="1432483at2"/>
<evidence type="ECO:0000313" key="3">
    <source>
        <dbReference type="Proteomes" id="UP000184420"/>
    </source>
</evidence>
<evidence type="ECO:0000313" key="2">
    <source>
        <dbReference type="EMBL" id="SHK79881.1"/>
    </source>
</evidence>
<dbReference type="STRING" id="1419482.SAMN05444266_101176"/>
<feature type="region of interest" description="Disordered" evidence="1">
    <location>
        <begin position="155"/>
        <end position="189"/>
    </location>
</feature>
<organism evidence="2 3">
    <name type="scientific">Chitinophaga jiangningensis</name>
    <dbReference type="NCBI Taxonomy" id="1419482"/>
    <lineage>
        <taxon>Bacteria</taxon>
        <taxon>Pseudomonadati</taxon>
        <taxon>Bacteroidota</taxon>
        <taxon>Chitinophagia</taxon>
        <taxon>Chitinophagales</taxon>
        <taxon>Chitinophagaceae</taxon>
        <taxon>Chitinophaga</taxon>
    </lineage>
</organism>
<accession>A0A1M6VES2</accession>
<gene>
    <name evidence="2" type="ORF">SAMN05444266_101176</name>
</gene>
<protein>
    <submittedName>
        <fullName evidence="2">Uncharacterized protein</fullName>
    </submittedName>
</protein>
<dbReference type="AlphaFoldDB" id="A0A1M6VES2"/>
<evidence type="ECO:0000256" key="1">
    <source>
        <dbReference type="SAM" id="MobiDB-lite"/>
    </source>
</evidence>
<reference evidence="2 3" key="1">
    <citation type="submission" date="2016-11" db="EMBL/GenBank/DDBJ databases">
        <authorList>
            <person name="Jaros S."/>
            <person name="Januszkiewicz K."/>
            <person name="Wedrychowicz H."/>
        </authorList>
    </citation>
    <scope>NUCLEOTIDE SEQUENCE [LARGE SCALE GENOMIC DNA]</scope>
    <source>
        <strain evidence="2 3">DSM 27406</strain>
    </source>
</reference>
<keyword evidence="3" id="KW-1185">Reference proteome</keyword>
<name>A0A1M6VES2_9BACT</name>